<comment type="caution">
    <text evidence="1">The sequence shown here is derived from an EMBL/GenBank/DDBJ whole genome shotgun (WGS) entry which is preliminary data.</text>
</comment>
<sequence>MNCYHVQLRTRSTNQVINVELAINIVQDSDDENSKAETHLKVCWNTSNGNSPRKRRTAEDSSIELLKNKRVVCGSRSNVIDVKEVIDQDQRSANSNLAIPNSNSLNLLDRISSPFIGSFENQQS</sequence>
<accession>A0A0L0VTJ0</accession>
<organism evidence="1 2">
    <name type="scientific">Puccinia striiformis f. sp. tritici PST-78</name>
    <dbReference type="NCBI Taxonomy" id="1165861"/>
    <lineage>
        <taxon>Eukaryota</taxon>
        <taxon>Fungi</taxon>
        <taxon>Dikarya</taxon>
        <taxon>Basidiomycota</taxon>
        <taxon>Pucciniomycotina</taxon>
        <taxon>Pucciniomycetes</taxon>
        <taxon>Pucciniales</taxon>
        <taxon>Pucciniaceae</taxon>
        <taxon>Puccinia</taxon>
    </lineage>
</organism>
<gene>
    <name evidence="1" type="ORF">PSTG_04423</name>
</gene>
<keyword evidence="2" id="KW-1185">Reference proteome</keyword>
<dbReference type="AlphaFoldDB" id="A0A0L0VTJ0"/>
<dbReference type="Proteomes" id="UP000054564">
    <property type="component" value="Unassembled WGS sequence"/>
</dbReference>
<reference evidence="2" key="1">
    <citation type="submission" date="2014-03" db="EMBL/GenBank/DDBJ databases">
        <title>The Genome Sequence of Puccinia striiformis f. sp. tritici PST-78.</title>
        <authorList>
            <consortium name="The Broad Institute Genome Sequencing Platform"/>
            <person name="Cuomo C."/>
            <person name="Hulbert S."/>
            <person name="Chen X."/>
            <person name="Walker B."/>
            <person name="Young S.K."/>
            <person name="Zeng Q."/>
            <person name="Gargeya S."/>
            <person name="Fitzgerald M."/>
            <person name="Haas B."/>
            <person name="Abouelleil A."/>
            <person name="Alvarado L."/>
            <person name="Arachchi H.M."/>
            <person name="Berlin A.M."/>
            <person name="Chapman S.B."/>
            <person name="Goldberg J."/>
            <person name="Griggs A."/>
            <person name="Gujja S."/>
            <person name="Hansen M."/>
            <person name="Howarth C."/>
            <person name="Imamovic A."/>
            <person name="Larimer J."/>
            <person name="McCowan C."/>
            <person name="Montmayeur A."/>
            <person name="Murphy C."/>
            <person name="Neiman D."/>
            <person name="Pearson M."/>
            <person name="Priest M."/>
            <person name="Roberts A."/>
            <person name="Saif S."/>
            <person name="Shea T."/>
            <person name="Sisk P."/>
            <person name="Sykes S."/>
            <person name="Wortman J."/>
            <person name="Nusbaum C."/>
            <person name="Birren B."/>
        </authorList>
    </citation>
    <scope>NUCLEOTIDE SEQUENCE [LARGE SCALE GENOMIC DNA]</scope>
    <source>
        <strain evidence="2">race PST-78</strain>
    </source>
</reference>
<proteinExistence type="predicted"/>
<evidence type="ECO:0000313" key="2">
    <source>
        <dbReference type="Proteomes" id="UP000054564"/>
    </source>
</evidence>
<name>A0A0L0VTJ0_9BASI</name>
<dbReference type="EMBL" id="AJIL01000023">
    <property type="protein sequence ID" value="KNF02517.1"/>
    <property type="molecule type" value="Genomic_DNA"/>
</dbReference>
<protein>
    <submittedName>
        <fullName evidence="1">Uncharacterized protein</fullName>
    </submittedName>
</protein>
<evidence type="ECO:0000313" key="1">
    <source>
        <dbReference type="EMBL" id="KNF02517.1"/>
    </source>
</evidence>